<dbReference type="EMBL" id="JACIJG010000002">
    <property type="protein sequence ID" value="MBB5700702.1"/>
    <property type="molecule type" value="Genomic_DNA"/>
</dbReference>
<reference evidence="1 2" key="1">
    <citation type="submission" date="2020-08" db="EMBL/GenBank/DDBJ databases">
        <title>Genomic Encyclopedia of Type Strains, Phase IV (KMG-IV): sequencing the most valuable type-strain genomes for metagenomic binning, comparative biology and taxonomic classification.</title>
        <authorList>
            <person name="Goeker M."/>
        </authorList>
    </citation>
    <scope>NUCLEOTIDE SEQUENCE [LARGE SCALE GENOMIC DNA]</scope>
    <source>
        <strain evidence="1 2">DSM 26944</strain>
    </source>
</reference>
<keyword evidence="2" id="KW-1185">Reference proteome</keyword>
<sequence length="71" mass="8217">MRELTKETLFKHPLTRIETKSAITDKKAKVILENERSAVDAKTARLRSARLERDHTDSLKSRIEIAGTRKR</sequence>
<accession>A0A7W9AUJ9</accession>
<proteinExistence type="predicted"/>
<protein>
    <submittedName>
        <fullName evidence="1">Uncharacterized protein</fullName>
    </submittedName>
</protein>
<name>A0A7W9AUJ9_9HYPH</name>
<organism evidence="1 2">
    <name type="scientific">Brucella daejeonensis</name>
    <dbReference type="NCBI Taxonomy" id="659015"/>
    <lineage>
        <taxon>Bacteria</taxon>
        <taxon>Pseudomonadati</taxon>
        <taxon>Pseudomonadota</taxon>
        <taxon>Alphaproteobacteria</taxon>
        <taxon>Hyphomicrobiales</taxon>
        <taxon>Brucellaceae</taxon>
        <taxon>Brucella/Ochrobactrum group</taxon>
        <taxon>Brucella</taxon>
    </lineage>
</organism>
<dbReference type="Proteomes" id="UP000555546">
    <property type="component" value="Unassembled WGS sequence"/>
</dbReference>
<comment type="caution">
    <text evidence="1">The sequence shown here is derived from an EMBL/GenBank/DDBJ whole genome shotgun (WGS) entry which is preliminary data.</text>
</comment>
<evidence type="ECO:0000313" key="2">
    <source>
        <dbReference type="Proteomes" id="UP000555546"/>
    </source>
</evidence>
<dbReference type="AlphaFoldDB" id="A0A7W9AUJ9"/>
<gene>
    <name evidence="1" type="ORF">FHS76_000545</name>
</gene>
<evidence type="ECO:0000313" key="1">
    <source>
        <dbReference type="EMBL" id="MBB5700702.1"/>
    </source>
</evidence>